<gene>
    <name evidence="1" type="ORF">UA74_24750</name>
</gene>
<dbReference type="Proteomes" id="UP000185511">
    <property type="component" value="Chromosome"/>
</dbReference>
<evidence type="ECO:0000313" key="2">
    <source>
        <dbReference type="Proteomes" id="UP000185511"/>
    </source>
</evidence>
<evidence type="ECO:0000313" key="1">
    <source>
        <dbReference type="EMBL" id="APU16964.1"/>
    </source>
</evidence>
<dbReference type="EMBL" id="CP016076">
    <property type="protein sequence ID" value="APU16964.1"/>
    <property type="molecule type" value="Genomic_DNA"/>
</dbReference>
<protein>
    <submittedName>
        <fullName evidence="1">Uncharacterized protein</fullName>
    </submittedName>
</protein>
<dbReference type="RefSeq" id="WP_075742408.1">
    <property type="nucleotide sequence ID" value="NZ_CP016076.1"/>
</dbReference>
<keyword evidence="2" id="KW-1185">Reference proteome</keyword>
<dbReference type="KEGG" id="acad:UA74_24750"/>
<organism evidence="1 2">
    <name type="scientific">Actinoalloteichus fjordicus</name>
    <dbReference type="NCBI Taxonomy" id="1612552"/>
    <lineage>
        <taxon>Bacteria</taxon>
        <taxon>Bacillati</taxon>
        <taxon>Actinomycetota</taxon>
        <taxon>Actinomycetes</taxon>
        <taxon>Pseudonocardiales</taxon>
        <taxon>Pseudonocardiaceae</taxon>
        <taxon>Actinoalloteichus</taxon>
    </lineage>
</organism>
<name>A0AAC9LIJ1_9PSEU</name>
<dbReference type="AlphaFoldDB" id="A0AAC9LIJ1"/>
<proteinExistence type="predicted"/>
<sequence length="81" mass="8464">MSGISVDAWVKLEGGCRVSVDIVGDEAQIRFGAVRSDGIDLIATEEGLEQLVETSAAALAELRAKLDEYEKAEAAAESPAA</sequence>
<accession>A0AAC9LIJ1</accession>
<reference evidence="2" key="1">
    <citation type="submission" date="2016-06" db="EMBL/GenBank/DDBJ databases">
        <title>Complete genome sequence of Actinoalloteichus fjordicus DSM 46855 (=ADI127-17), type strain of the new species Actinoalloteichus fjordicus.</title>
        <authorList>
            <person name="Ruckert C."/>
            <person name="Nouioui I."/>
            <person name="Willmese J."/>
            <person name="van Wezel G."/>
            <person name="Klenk H.-P."/>
            <person name="Kalinowski J."/>
            <person name="Zotchev S.B."/>
        </authorList>
    </citation>
    <scope>NUCLEOTIDE SEQUENCE [LARGE SCALE GENOMIC DNA]</scope>
    <source>
        <strain evidence="2">ADI127-7</strain>
    </source>
</reference>